<dbReference type="InterPro" id="IPR027417">
    <property type="entry name" value="P-loop_NTPase"/>
</dbReference>
<evidence type="ECO:0000313" key="1">
    <source>
        <dbReference type="EMBL" id="VAW24354.1"/>
    </source>
</evidence>
<name>A0A3B0UWG0_9ZZZZ</name>
<organism evidence="1">
    <name type="scientific">hydrothermal vent metagenome</name>
    <dbReference type="NCBI Taxonomy" id="652676"/>
    <lineage>
        <taxon>unclassified sequences</taxon>
        <taxon>metagenomes</taxon>
        <taxon>ecological metagenomes</taxon>
    </lineage>
</organism>
<dbReference type="AlphaFoldDB" id="A0A3B0UWG0"/>
<dbReference type="Gene3D" id="3.40.50.300">
    <property type="entry name" value="P-loop containing nucleotide triphosphate hydrolases"/>
    <property type="match status" value="1"/>
</dbReference>
<dbReference type="EMBL" id="UOER01000256">
    <property type="protein sequence ID" value="VAW24354.1"/>
    <property type="molecule type" value="Genomic_DNA"/>
</dbReference>
<proteinExistence type="predicted"/>
<accession>A0A3B0UWG0</accession>
<reference evidence="1" key="1">
    <citation type="submission" date="2018-06" db="EMBL/GenBank/DDBJ databases">
        <authorList>
            <person name="Zhirakovskaya E."/>
        </authorList>
    </citation>
    <scope>NUCLEOTIDE SEQUENCE</scope>
</reference>
<sequence>MNILNEYNNVISICGSRRNVGKTFLGESIISHFSLSYSVISIKISKFKHKAEDKENLKELYKTPHYTIWQELSFTHKDSGRYLKAGASTSYYIECDDSHLLNAFLFVYNLFGSAKLVICESASITKYINPAISIFVESATYQTEENKLRSLRKSTLVLKEKSIEISIPQLFLAVQNYKWITKYTEKVLCYV</sequence>
<protein>
    <submittedName>
        <fullName evidence="1">Uncharacterized protein</fullName>
    </submittedName>
</protein>
<gene>
    <name evidence="1" type="ORF">MNBD_BACTEROID04-1402</name>
</gene>